<name>A0AAN6W512_9PEZI</name>
<organism evidence="1 2">
    <name type="scientific">Triangularia setosa</name>
    <dbReference type="NCBI Taxonomy" id="2587417"/>
    <lineage>
        <taxon>Eukaryota</taxon>
        <taxon>Fungi</taxon>
        <taxon>Dikarya</taxon>
        <taxon>Ascomycota</taxon>
        <taxon>Pezizomycotina</taxon>
        <taxon>Sordariomycetes</taxon>
        <taxon>Sordariomycetidae</taxon>
        <taxon>Sordariales</taxon>
        <taxon>Podosporaceae</taxon>
        <taxon>Triangularia</taxon>
    </lineage>
</organism>
<comment type="caution">
    <text evidence="1">The sequence shown here is derived from an EMBL/GenBank/DDBJ whole genome shotgun (WGS) entry which is preliminary data.</text>
</comment>
<reference evidence="1" key="2">
    <citation type="submission" date="2023-05" db="EMBL/GenBank/DDBJ databases">
        <authorList>
            <consortium name="Lawrence Berkeley National Laboratory"/>
            <person name="Steindorff A."/>
            <person name="Hensen N."/>
            <person name="Bonometti L."/>
            <person name="Westerberg I."/>
            <person name="Brannstrom I.O."/>
            <person name="Guillou S."/>
            <person name="Cros-Aarteil S."/>
            <person name="Calhoun S."/>
            <person name="Haridas S."/>
            <person name="Kuo A."/>
            <person name="Mondo S."/>
            <person name="Pangilinan J."/>
            <person name="Riley R."/>
            <person name="Labutti K."/>
            <person name="Andreopoulos B."/>
            <person name="Lipzen A."/>
            <person name="Chen C."/>
            <person name="Yanf M."/>
            <person name="Daum C."/>
            <person name="Ng V."/>
            <person name="Clum A."/>
            <person name="Ohm R."/>
            <person name="Martin F."/>
            <person name="Silar P."/>
            <person name="Natvig D."/>
            <person name="Lalanne C."/>
            <person name="Gautier V."/>
            <person name="Ament-Velasquez S.L."/>
            <person name="Kruys A."/>
            <person name="Hutchinson M.I."/>
            <person name="Powell A.J."/>
            <person name="Barry K."/>
            <person name="Miller A.N."/>
            <person name="Grigoriev I.V."/>
            <person name="Debuchy R."/>
            <person name="Gladieux P."/>
            <person name="Thoren M.H."/>
            <person name="Johannesson H."/>
        </authorList>
    </citation>
    <scope>NUCLEOTIDE SEQUENCE</scope>
    <source>
        <strain evidence="1">CBS 892.96</strain>
    </source>
</reference>
<accession>A0AAN6W512</accession>
<evidence type="ECO:0000313" key="1">
    <source>
        <dbReference type="EMBL" id="KAK4175529.1"/>
    </source>
</evidence>
<protein>
    <submittedName>
        <fullName evidence="1">Uncharacterized protein</fullName>
    </submittedName>
</protein>
<reference evidence="1" key="1">
    <citation type="journal article" date="2023" name="Mol. Phylogenet. Evol.">
        <title>Genome-scale phylogeny and comparative genomics of the fungal order Sordariales.</title>
        <authorList>
            <person name="Hensen N."/>
            <person name="Bonometti L."/>
            <person name="Westerberg I."/>
            <person name="Brannstrom I.O."/>
            <person name="Guillou S."/>
            <person name="Cros-Aarteil S."/>
            <person name="Calhoun S."/>
            <person name="Haridas S."/>
            <person name="Kuo A."/>
            <person name="Mondo S."/>
            <person name="Pangilinan J."/>
            <person name="Riley R."/>
            <person name="LaButti K."/>
            <person name="Andreopoulos B."/>
            <person name="Lipzen A."/>
            <person name="Chen C."/>
            <person name="Yan M."/>
            <person name="Daum C."/>
            <person name="Ng V."/>
            <person name="Clum A."/>
            <person name="Steindorff A."/>
            <person name="Ohm R.A."/>
            <person name="Martin F."/>
            <person name="Silar P."/>
            <person name="Natvig D.O."/>
            <person name="Lalanne C."/>
            <person name="Gautier V."/>
            <person name="Ament-Velasquez S.L."/>
            <person name="Kruys A."/>
            <person name="Hutchinson M.I."/>
            <person name="Powell A.J."/>
            <person name="Barry K."/>
            <person name="Miller A.N."/>
            <person name="Grigoriev I.V."/>
            <person name="Debuchy R."/>
            <person name="Gladieux P."/>
            <person name="Hiltunen Thoren M."/>
            <person name="Johannesson H."/>
        </authorList>
    </citation>
    <scope>NUCLEOTIDE SEQUENCE</scope>
    <source>
        <strain evidence="1">CBS 892.96</strain>
    </source>
</reference>
<sequence>MTTVCTNAFLVIAASKIKDVDDGCSPDSRAASKEGVLSMECNRQAGGRSIAYTRLDRIAFNLGRTTMRAGEGAHGWRTDLCQEEQLASRILYYTEDEVQWRCTSYNAYECCGMLKAVGSSLTSKLSGFAREVAAETAVPEPDPQRVYYESPNTLVFYYVSLYRMRDDIHL</sequence>
<evidence type="ECO:0000313" key="2">
    <source>
        <dbReference type="Proteomes" id="UP001302321"/>
    </source>
</evidence>
<proteinExistence type="predicted"/>
<dbReference type="Proteomes" id="UP001302321">
    <property type="component" value="Unassembled WGS sequence"/>
</dbReference>
<dbReference type="AlphaFoldDB" id="A0AAN6W512"/>
<keyword evidence="2" id="KW-1185">Reference proteome</keyword>
<dbReference type="EMBL" id="MU866231">
    <property type="protein sequence ID" value="KAK4175529.1"/>
    <property type="molecule type" value="Genomic_DNA"/>
</dbReference>
<gene>
    <name evidence="1" type="ORF">QBC36DRAFT_354409</name>
</gene>